<sequence>MPEREWVEPEPDDIIARIDELLSAPYAGFDAMNWSPMSESEKARILAGEQDERPREWIHQQIHAIPVEQVSEWTTWWDGLSESDQHDTPWYVVCFTCGAVGERSVDYGCGNPSSSNDFR</sequence>
<dbReference type="EMBL" id="RXLR01000010">
    <property type="protein sequence ID" value="TDH23672.1"/>
    <property type="molecule type" value="Genomic_DNA"/>
</dbReference>
<reference evidence="1 2" key="1">
    <citation type="journal article" date="2019" name="Sci. Rep.">
        <title>Extended insight into the Mycobacterium chelonae-abscessus complex through whole genome sequencing of Mycobacterium salmoniphilum outbreak and Mycobacterium salmoniphilum-like strains.</title>
        <authorList>
            <person name="Behra P.R.K."/>
            <person name="Das S."/>
            <person name="Pettersson B.M.F."/>
            <person name="Shirreff L."/>
            <person name="DuCote T."/>
            <person name="Jacobsson K.G."/>
            <person name="Ennis D.G."/>
            <person name="Kirsebom L.A."/>
        </authorList>
    </citation>
    <scope>NUCLEOTIDE SEQUENCE [LARGE SCALE GENOMIC DNA]</scope>
    <source>
        <strain evidence="1 2">DSM 45524</strain>
    </source>
</reference>
<accession>A0A4R5PEB2</accession>
<name>A0A4R5PEB2_9MYCO</name>
<proteinExistence type="predicted"/>
<evidence type="ECO:0000313" key="1">
    <source>
        <dbReference type="EMBL" id="TDH23672.1"/>
    </source>
</evidence>
<dbReference type="RefSeq" id="WP_131832278.1">
    <property type="nucleotide sequence ID" value="NZ_MAFQ01000008.1"/>
</dbReference>
<comment type="caution">
    <text evidence="1">The sequence shown here is derived from an EMBL/GenBank/DDBJ whole genome shotgun (WGS) entry which is preliminary data.</text>
</comment>
<gene>
    <name evidence="1" type="ORF">EJ571_05230</name>
</gene>
<dbReference type="Proteomes" id="UP000295627">
    <property type="component" value="Unassembled WGS sequence"/>
</dbReference>
<dbReference type="AlphaFoldDB" id="A0A4R5PEB2"/>
<organism evidence="1 2">
    <name type="scientific">Mycobacteroides franklinii</name>
    <dbReference type="NCBI Taxonomy" id="948102"/>
    <lineage>
        <taxon>Bacteria</taxon>
        <taxon>Bacillati</taxon>
        <taxon>Actinomycetota</taxon>
        <taxon>Actinomycetes</taxon>
        <taxon>Mycobacteriales</taxon>
        <taxon>Mycobacteriaceae</taxon>
        <taxon>Mycobacteroides</taxon>
    </lineage>
</organism>
<protein>
    <submittedName>
        <fullName evidence="1">Uncharacterized protein</fullName>
    </submittedName>
</protein>
<evidence type="ECO:0000313" key="2">
    <source>
        <dbReference type="Proteomes" id="UP000295627"/>
    </source>
</evidence>